<keyword evidence="2" id="KW-1003">Cell membrane</keyword>
<evidence type="ECO:0000256" key="7">
    <source>
        <dbReference type="SAM" id="Phobius"/>
    </source>
</evidence>
<feature type="transmembrane region" description="Helical" evidence="7">
    <location>
        <begin position="63"/>
        <end position="84"/>
    </location>
</feature>
<name>A0ABU2ZI17_9SPHN</name>
<dbReference type="Pfam" id="PF07690">
    <property type="entry name" value="MFS_1"/>
    <property type="match status" value="1"/>
</dbReference>
<evidence type="ECO:0000256" key="5">
    <source>
        <dbReference type="ARBA" id="ARBA00023136"/>
    </source>
</evidence>
<feature type="transmembrane region" description="Helical" evidence="7">
    <location>
        <begin position="24"/>
        <end position="43"/>
    </location>
</feature>
<gene>
    <name evidence="9" type="ORF">RM533_07070</name>
</gene>
<keyword evidence="10" id="KW-1185">Reference proteome</keyword>
<dbReference type="EMBL" id="JAVRHS010000004">
    <property type="protein sequence ID" value="MDT0575944.1"/>
    <property type="molecule type" value="Genomic_DNA"/>
</dbReference>
<dbReference type="InterPro" id="IPR036259">
    <property type="entry name" value="MFS_trans_sf"/>
</dbReference>
<dbReference type="PROSITE" id="PS50850">
    <property type="entry name" value="MFS"/>
    <property type="match status" value="1"/>
</dbReference>
<evidence type="ECO:0000256" key="1">
    <source>
        <dbReference type="ARBA" id="ARBA00004651"/>
    </source>
</evidence>
<dbReference type="PANTHER" id="PTHR43124:SF3">
    <property type="entry name" value="CHLORAMPHENICOL EFFLUX PUMP RV0191"/>
    <property type="match status" value="1"/>
</dbReference>
<evidence type="ECO:0000313" key="9">
    <source>
        <dbReference type="EMBL" id="MDT0575944.1"/>
    </source>
</evidence>
<dbReference type="PROSITE" id="PS00217">
    <property type="entry name" value="SUGAR_TRANSPORT_2"/>
    <property type="match status" value="1"/>
</dbReference>
<dbReference type="InterPro" id="IPR050189">
    <property type="entry name" value="MFS_Efflux_Transporters"/>
</dbReference>
<dbReference type="RefSeq" id="WP_311340525.1">
    <property type="nucleotide sequence ID" value="NZ_JAVRHS010000004.1"/>
</dbReference>
<feature type="region of interest" description="Disordered" evidence="6">
    <location>
        <begin position="1"/>
        <end position="21"/>
    </location>
</feature>
<dbReference type="InterPro" id="IPR005829">
    <property type="entry name" value="Sugar_transporter_CS"/>
</dbReference>
<evidence type="ECO:0000256" key="3">
    <source>
        <dbReference type="ARBA" id="ARBA00022692"/>
    </source>
</evidence>
<feature type="transmembrane region" description="Helical" evidence="7">
    <location>
        <begin position="258"/>
        <end position="279"/>
    </location>
</feature>
<feature type="transmembrane region" description="Helical" evidence="7">
    <location>
        <begin position="291"/>
        <end position="308"/>
    </location>
</feature>
<feature type="domain" description="Major facilitator superfamily (MFS) profile" evidence="8">
    <location>
        <begin position="29"/>
        <end position="403"/>
    </location>
</feature>
<comment type="caution">
    <text evidence="9">The sequence shown here is derived from an EMBL/GenBank/DDBJ whole genome shotgun (WGS) entry which is preliminary data.</text>
</comment>
<evidence type="ECO:0000259" key="8">
    <source>
        <dbReference type="PROSITE" id="PS50850"/>
    </source>
</evidence>
<organism evidence="9 10">
    <name type="scientific">Croceicoccus esteveae</name>
    <dbReference type="NCBI Taxonomy" id="3075597"/>
    <lineage>
        <taxon>Bacteria</taxon>
        <taxon>Pseudomonadati</taxon>
        <taxon>Pseudomonadota</taxon>
        <taxon>Alphaproteobacteria</taxon>
        <taxon>Sphingomonadales</taxon>
        <taxon>Erythrobacteraceae</taxon>
        <taxon>Croceicoccus</taxon>
    </lineage>
</organism>
<keyword evidence="5 7" id="KW-0472">Membrane</keyword>
<evidence type="ECO:0000256" key="4">
    <source>
        <dbReference type="ARBA" id="ARBA00022989"/>
    </source>
</evidence>
<evidence type="ECO:0000313" key="10">
    <source>
        <dbReference type="Proteomes" id="UP001259803"/>
    </source>
</evidence>
<feature type="transmembrane region" description="Helical" evidence="7">
    <location>
        <begin position="380"/>
        <end position="397"/>
    </location>
</feature>
<feature type="transmembrane region" description="Helical" evidence="7">
    <location>
        <begin position="155"/>
        <end position="178"/>
    </location>
</feature>
<accession>A0ABU2ZI17</accession>
<feature type="transmembrane region" description="Helical" evidence="7">
    <location>
        <begin position="184"/>
        <end position="203"/>
    </location>
</feature>
<feature type="transmembrane region" description="Helical" evidence="7">
    <location>
        <begin position="349"/>
        <end position="368"/>
    </location>
</feature>
<evidence type="ECO:0000256" key="2">
    <source>
        <dbReference type="ARBA" id="ARBA00022475"/>
    </source>
</evidence>
<keyword evidence="4 7" id="KW-1133">Transmembrane helix</keyword>
<keyword evidence="3 7" id="KW-0812">Transmembrane</keyword>
<dbReference type="Proteomes" id="UP001259803">
    <property type="component" value="Unassembled WGS sequence"/>
</dbReference>
<feature type="transmembrane region" description="Helical" evidence="7">
    <location>
        <begin position="122"/>
        <end position="143"/>
    </location>
</feature>
<feature type="transmembrane region" description="Helical" evidence="7">
    <location>
        <begin position="314"/>
        <end position="337"/>
    </location>
</feature>
<evidence type="ECO:0000256" key="6">
    <source>
        <dbReference type="SAM" id="MobiDB-lite"/>
    </source>
</evidence>
<feature type="transmembrane region" description="Helical" evidence="7">
    <location>
        <begin position="224"/>
        <end position="246"/>
    </location>
</feature>
<dbReference type="PANTHER" id="PTHR43124">
    <property type="entry name" value="PURINE EFFLUX PUMP PBUE"/>
    <property type="match status" value="1"/>
</dbReference>
<reference evidence="9 10" key="1">
    <citation type="submission" date="2023-09" db="EMBL/GenBank/DDBJ databases">
        <authorList>
            <person name="Rey-Velasco X."/>
        </authorList>
    </citation>
    <scope>NUCLEOTIDE SEQUENCE [LARGE SCALE GENOMIC DNA]</scope>
    <source>
        <strain evidence="9 10">F390</strain>
    </source>
</reference>
<dbReference type="InterPro" id="IPR011701">
    <property type="entry name" value="MFS"/>
</dbReference>
<dbReference type="Gene3D" id="1.20.1250.20">
    <property type="entry name" value="MFS general substrate transporter like domains"/>
    <property type="match status" value="1"/>
</dbReference>
<sequence length="408" mass="41814">MKNAAVAANETPAPPRSPTSDTSAVGLFGRAALIAFAVMSGVANGTLSPLLPQIEREFGTVHGNVTVTMALTVLGLGILLGSLLGGWLSDRFSRRLVMAISALVYGAAGCGIIFATSLEHVIVGRFILGIALGTMGVATFAVIGDFWDENGRNLWSGLIPAAGALAGMGLSVVAGMMADTSWRGSFLIYGVGFIAAMLSLAGIPAKRTASTRQEEVVQGVPLALLPPIILLGLIAGSIATGTAAYLPHRLADVGVDSSSGRAIAALSGAAAVVIVGFAYSRIRRFVSLDMAFVLGAAASATGLVIMAYGSSPFIVSFGMGVEGIGIGLFMPSLMVYAIERSNENNRGRVVGLMKGAIFGGPFFVQFVLEPVRLSSGASPVLAILAASAVALAIYFGIRWAQRRAPVPA</sequence>
<feature type="transmembrane region" description="Helical" evidence="7">
    <location>
        <begin position="96"/>
        <end position="116"/>
    </location>
</feature>
<proteinExistence type="predicted"/>
<dbReference type="SUPFAM" id="SSF103473">
    <property type="entry name" value="MFS general substrate transporter"/>
    <property type="match status" value="1"/>
</dbReference>
<protein>
    <submittedName>
        <fullName evidence="9">MFS transporter</fullName>
    </submittedName>
</protein>
<comment type="subcellular location">
    <subcellularLocation>
        <location evidence="1">Cell membrane</location>
        <topology evidence="1">Multi-pass membrane protein</topology>
    </subcellularLocation>
</comment>
<dbReference type="InterPro" id="IPR020846">
    <property type="entry name" value="MFS_dom"/>
</dbReference>